<keyword evidence="2" id="KW-1185">Reference proteome</keyword>
<protein>
    <submittedName>
        <fullName evidence="1">Uncharacterized protein</fullName>
    </submittedName>
</protein>
<sequence>MSEAQYDPVFYIDHNRYTENVNLFRAYKAIPGDPVKAFRRQCVPGGRWEPLAHNVLRALVNAQMVVVTTEAHINHTSTIYSTLPKDAVKPAAKFWTRGIGGDAVYHLARDQSLWFADPRTGEWRHSTAVSTLAMHGMISRRDVVETVNPLPNKALPFIVNGASLLESVKEAGTTINVMSLTINQ</sequence>
<accession>A0A2H4P6Q7</accession>
<organism evidence="1 2">
    <name type="scientific">Pseudomonas phage tabernarius</name>
    <dbReference type="NCBI Taxonomy" id="2048978"/>
    <lineage>
        <taxon>Viruses</taxon>
        <taxon>Duplodnaviria</taxon>
        <taxon>Heunggongvirae</taxon>
        <taxon>Uroviricota</taxon>
        <taxon>Caudoviricetes</taxon>
        <taxon>Lindbergviridae</taxon>
        <taxon>Tabernariusvirus</taxon>
        <taxon>Tabernariusvirus tabernarius</taxon>
    </lineage>
</organism>
<evidence type="ECO:0000313" key="2">
    <source>
        <dbReference type="Proteomes" id="UP000241090"/>
    </source>
</evidence>
<evidence type="ECO:0000313" key="1">
    <source>
        <dbReference type="EMBL" id="ATW57858.1"/>
    </source>
</evidence>
<name>A0A2H4P6Q7_9CAUD</name>
<dbReference type="EMBL" id="MG018926">
    <property type="protein sequence ID" value="ATW57858.1"/>
    <property type="molecule type" value="Genomic_DNA"/>
</dbReference>
<proteinExistence type="predicted"/>
<reference evidence="1 2" key="1">
    <citation type="submission" date="2017-09" db="EMBL/GenBank/DDBJ databases">
        <authorList>
            <person name="Ehlers B."/>
            <person name="Leendertz F.H."/>
        </authorList>
    </citation>
    <scope>NUCLEOTIDE SEQUENCE [LARGE SCALE GENOMIC DNA]</scope>
</reference>
<dbReference type="Proteomes" id="UP000241090">
    <property type="component" value="Segment"/>
</dbReference>
<gene>
    <name evidence="1" type="ORF">CNR33_00012</name>
</gene>